<evidence type="ECO:0000313" key="2">
    <source>
        <dbReference type="EMBL" id="GAA2000860.1"/>
    </source>
</evidence>
<feature type="compositionally biased region" description="Basic and acidic residues" evidence="1">
    <location>
        <begin position="27"/>
        <end position="37"/>
    </location>
</feature>
<evidence type="ECO:0000256" key="1">
    <source>
        <dbReference type="SAM" id="MobiDB-lite"/>
    </source>
</evidence>
<organism evidence="2 3">
    <name type="scientific">Brevibacterium samyangense</name>
    <dbReference type="NCBI Taxonomy" id="366888"/>
    <lineage>
        <taxon>Bacteria</taxon>
        <taxon>Bacillati</taxon>
        <taxon>Actinomycetota</taxon>
        <taxon>Actinomycetes</taxon>
        <taxon>Micrococcales</taxon>
        <taxon>Brevibacteriaceae</taxon>
        <taxon>Brevibacterium</taxon>
    </lineage>
</organism>
<accession>A0ABN2T7G6</accession>
<evidence type="ECO:0000313" key="3">
    <source>
        <dbReference type="Proteomes" id="UP001500755"/>
    </source>
</evidence>
<reference evidence="2 3" key="1">
    <citation type="journal article" date="2019" name="Int. J. Syst. Evol. Microbiol.">
        <title>The Global Catalogue of Microorganisms (GCM) 10K type strain sequencing project: providing services to taxonomists for standard genome sequencing and annotation.</title>
        <authorList>
            <consortium name="The Broad Institute Genomics Platform"/>
            <consortium name="The Broad Institute Genome Sequencing Center for Infectious Disease"/>
            <person name="Wu L."/>
            <person name="Ma J."/>
        </authorList>
    </citation>
    <scope>NUCLEOTIDE SEQUENCE [LARGE SCALE GENOMIC DNA]</scope>
    <source>
        <strain evidence="2 3">JCM 14546</strain>
    </source>
</reference>
<protein>
    <submittedName>
        <fullName evidence="2">Uncharacterized protein</fullName>
    </submittedName>
</protein>
<sequence>MDDIRIQIRQQAADPGDSAGGHADLPVLRHRERRDTDDAGAVHLGGAVAPGPGSDDDRFVTALREVFEDPHHTVRDTVRLGEEGFCNHRYSHDFQTTPRS</sequence>
<name>A0ABN2T7G6_9MICO</name>
<keyword evidence="3" id="KW-1185">Reference proteome</keyword>
<dbReference type="Proteomes" id="UP001500755">
    <property type="component" value="Unassembled WGS sequence"/>
</dbReference>
<gene>
    <name evidence="2" type="ORF">GCM10009755_06150</name>
</gene>
<comment type="caution">
    <text evidence="2">The sequence shown here is derived from an EMBL/GenBank/DDBJ whole genome shotgun (WGS) entry which is preliminary data.</text>
</comment>
<dbReference type="EMBL" id="BAAANO010000005">
    <property type="protein sequence ID" value="GAA2000860.1"/>
    <property type="molecule type" value="Genomic_DNA"/>
</dbReference>
<proteinExistence type="predicted"/>
<feature type="region of interest" description="Disordered" evidence="1">
    <location>
        <begin position="1"/>
        <end position="55"/>
    </location>
</feature>